<evidence type="ECO:0000313" key="1">
    <source>
        <dbReference type="EMBL" id="QHS89929.1"/>
    </source>
</evidence>
<name>A0A6C0BEB8_9ZZZZ</name>
<dbReference type="AlphaFoldDB" id="A0A6C0BEB8"/>
<organism evidence="1">
    <name type="scientific">viral metagenome</name>
    <dbReference type="NCBI Taxonomy" id="1070528"/>
    <lineage>
        <taxon>unclassified sequences</taxon>
        <taxon>metagenomes</taxon>
        <taxon>organismal metagenomes</taxon>
    </lineage>
</organism>
<protein>
    <submittedName>
        <fullName evidence="1">Uncharacterized protein</fullName>
    </submittedName>
</protein>
<accession>A0A6C0BEB8</accession>
<proteinExistence type="predicted"/>
<reference evidence="1" key="1">
    <citation type="journal article" date="2020" name="Nature">
        <title>Giant virus diversity and host interactions through global metagenomics.</title>
        <authorList>
            <person name="Schulz F."/>
            <person name="Roux S."/>
            <person name="Paez-Espino D."/>
            <person name="Jungbluth S."/>
            <person name="Walsh D.A."/>
            <person name="Denef V.J."/>
            <person name="McMahon K.D."/>
            <person name="Konstantinidis K.T."/>
            <person name="Eloe-Fadrosh E.A."/>
            <person name="Kyrpides N.C."/>
            <person name="Woyke T."/>
        </authorList>
    </citation>
    <scope>NUCLEOTIDE SEQUENCE</scope>
    <source>
        <strain evidence="1">GVMAG-M-3300010160-4</strain>
    </source>
</reference>
<dbReference type="EMBL" id="MN739121">
    <property type="protein sequence ID" value="QHS89929.1"/>
    <property type="molecule type" value="Genomic_DNA"/>
</dbReference>
<sequence>MDDFTEKGFKIQTTSCNFNYNKSFFKNDIDKSDIRLNNIQKEILYCKSDVDYIRAFIDYIKETVIKKCQKLKSVKIILSTFDKNNLIHKIIIVVTNMVKDLLKIKEKINHYKSIFVVVEYEDKAIFVGDLNFTGLC</sequence>